<organism evidence="2 3">
    <name type="scientific">Aristolochia fimbriata</name>
    <name type="common">White veined hardy Dutchman's pipe vine</name>
    <dbReference type="NCBI Taxonomy" id="158543"/>
    <lineage>
        <taxon>Eukaryota</taxon>
        <taxon>Viridiplantae</taxon>
        <taxon>Streptophyta</taxon>
        <taxon>Embryophyta</taxon>
        <taxon>Tracheophyta</taxon>
        <taxon>Spermatophyta</taxon>
        <taxon>Magnoliopsida</taxon>
        <taxon>Magnoliidae</taxon>
        <taxon>Piperales</taxon>
        <taxon>Aristolochiaceae</taxon>
        <taxon>Aristolochia</taxon>
    </lineage>
</organism>
<name>A0AAV7FCS8_ARIFI</name>
<reference evidence="2 3" key="1">
    <citation type="submission" date="2021-07" db="EMBL/GenBank/DDBJ databases">
        <title>The Aristolochia fimbriata genome: insights into angiosperm evolution, floral development and chemical biosynthesis.</title>
        <authorList>
            <person name="Jiao Y."/>
        </authorList>
    </citation>
    <scope>NUCLEOTIDE SEQUENCE [LARGE SCALE GENOMIC DNA]</scope>
    <source>
        <strain evidence="2">IBCAS-2021</strain>
        <tissue evidence="2">Leaf</tissue>
    </source>
</reference>
<dbReference type="EMBL" id="JAINDJ010000002">
    <property type="protein sequence ID" value="KAG9459000.1"/>
    <property type="molecule type" value="Genomic_DNA"/>
</dbReference>
<feature type="transmembrane region" description="Helical" evidence="1">
    <location>
        <begin position="6"/>
        <end position="28"/>
    </location>
</feature>
<protein>
    <recommendedName>
        <fullName evidence="4">Cytochrome P450</fullName>
    </recommendedName>
</protein>
<gene>
    <name evidence="2" type="ORF">H6P81_003508</name>
</gene>
<dbReference type="Proteomes" id="UP000825729">
    <property type="component" value="Unassembled WGS sequence"/>
</dbReference>
<evidence type="ECO:0008006" key="4">
    <source>
        <dbReference type="Google" id="ProtNLM"/>
    </source>
</evidence>
<evidence type="ECO:0000256" key="1">
    <source>
        <dbReference type="SAM" id="Phobius"/>
    </source>
</evidence>
<comment type="caution">
    <text evidence="2">The sequence shown here is derived from an EMBL/GenBank/DDBJ whole genome shotgun (WGS) entry which is preliminary data.</text>
</comment>
<keyword evidence="1" id="KW-1133">Transmembrane helix</keyword>
<proteinExistence type="predicted"/>
<keyword evidence="3" id="KW-1185">Reference proteome</keyword>
<accession>A0AAV7FCS8</accession>
<sequence>MGGPLFLLPLLFLSSCAALGIGWVLILLNDYWWRPKKLERWLKQRGIVGPPYKFLTGNLKENFEMLKEARSKPMELSHRIVPRVFPFIHQTVKHYECRLCFLCYNSILISPACSCLSKTLFFPLRQYLAVFNNFTWNCYDVLSSVFWGRSVLLLEWLGSEGRNAAAS</sequence>
<evidence type="ECO:0000313" key="3">
    <source>
        <dbReference type="Proteomes" id="UP000825729"/>
    </source>
</evidence>
<evidence type="ECO:0000313" key="2">
    <source>
        <dbReference type="EMBL" id="KAG9459000.1"/>
    </source>
</evidence>
<keyword evidence="1" id="KW-0472">Membrane</keyword>
<keyword evidence="1" id="KW-0812">Transmembrane</keyword>
<dbReference type="AlphaFoldDB" id="A0AAV7FCS8"/>